<keyword evidence="2" id="KW-1185">Reference proteome</keyword>
<reference evidence="1" key="1">
    <citation type="submission" date="2021-05" db="EMBL/GenBank/DDBJ databases">
        <authorList>
            <person name="Scholz U."/>
            <person name="Mascher M."/>
            <person name="Fiebig A."/>
        </authorList>
    </citation>
    <scope>NUCLEOTIDE SEQUENCE [LARGE SCALE GENOMIC DNA]</scope>
</reference>
<accession>A0ACD5T8N0</accession>
<sequence>MHKARMELAILERDKNGELSPEDYDKVFDDVIAKESTIGGYYDEKYWGDAKLCQGSTSVQGSSSEARVQKELQEMKDDLKRVTGCMERMYAFMARNHPDEDWLKEVMAPGNEIKTGGQPEEDPAPRLQYNNVSVNVISDKVGAGHEVDGVEEPMDNVHTTKSDPKEAQFGNNPTSKDPVNRTGKASTMKESPEHTSHRVNISKGANNVVIHQKVTETAKSNEVVQTLSKKTKCTRAVEDKIHSQNSAHEQRFVKESEVKEISERRTAQKLITT</sequence>
<dbReference type="EnsemblPlants" id="AVESA.00010b.r2.1AG0010740.1">
    <property type="protein sequence ID" value="AVESA.00010b.r2.1AG0010740.1.CDS"/>
    <property type="gene ID" value="AVESA.00010b.r2.1AG0010740"/>
</dbReference>
<evidence type="ECO:0000313" key="1">
    <source>
        <dbReference type="EnsemblPlants" id="AVESA.00010b.r2.1AG0010740.1.CDS"/>
    </source>
</evidence>
<proteinExistence type="predicted"/>
<organism evidence="1 2">
    <name type="scientific">Avena sativa</name>
    <name type="common">Oat</name>
    <dbReference type="NCBI Taxonomy" id="4498"/>
    <lineage>
        <taxon>Eukaryota</taxon>
        <taxon>Viridiplantae</taxon>
        <taxon>Streptophyta</taxon>
        <taxon>Embryophyta</taxon>
        <taxon>Tracheophyta</taxon>
        <taxon>Spermatophyta</taxon>
        <taxon>Magnoliopsida</taxon>
        <taxon>Liliopsida</taxon>
        <taxon>Poales</taxon>
        <taxon>Poaceae</taxon>
        <taxon>BOP clade</taxon>
        <taxon>Pooideae</taxon>
        <taxon>Poodae</taxon>
        <taxon>Poeae</taxon>
        <taxon>Poeae Chloroplast Group 1 (Aveneae type)</taxon>
        <taxon>Aveninae</taxon>
        <taxon>Avena</taxon>
    </lineage>
</organism>
<evidence type="ECO:0000313" key="2">
    <source>
        <dbReference type="Proteomes" id="UP001732700"/>
    </source>
</evidence>
<reference evidence="1" key="2">
    <citation type="submission" date="2025-09" db="UniProtKB">
        <authorList>
            <consortium name="EnsemblPlants"/>
        </authorList>
    </citation>
    <scope>IDENTIFICATION</scope>
</reference>
<name>A0ACD5T8N0_AVESA</name>
<protein>
    <submittedName>
        <fullName evidence="1">Uncharacterized protein</fullName>
    </submittedName>
</protein>
<dbReference type="Proteomes" id="UP001732700">
    <property type="component" value="Chromosome 1A"/>
</dbReference>